<evidence type="ECO:0000256" key="2">
    <source>
        <dbReference type="ARBA" id="ARBA00022692"/>
    </source>
</evidence>
<evidence type="ECO:0000313" key="12">
    <source>
        <dbReference type="EMBL" id="KAK1002321.1"/>
    </source>
</evidence>
<feature type="compositionally biased region" description="Basic residues" evidence="9">
    <location>
        <begin position="21"/>
        <end position="38"/>
    </location>
</feature>
<feature type="compositionally biased region" description="Polar residues" evidence="9">
    <location>
        <begin position="62"/>
        <end position="83"/>
    </location>
</feature>
<feature type="transmembrane region" description="Helical" evidence="10">
    <location>
        <begin position="163"/>
        <end position="184"/>
    </location>
</feature>
<comment type="function">
    <text evidence="6">MFS transporter; part of the gene cluster that mediates the biosynthesis of cercosporin, a light-activated, non-host-selective toxin. The perylenequinone chromophore of cercosporin absorbs light energy to attain an electronically-activated triplet state and produces active oxygen species such as the hydroxyl radical, superoxide, hydrogen peroxide or singlet oxygen upon reaction with oxygen molecules. These reactive oxygen species cause damage to various cellular components including lipids, proteins and nucleic acids. Responsible for secretion and accumulation of cercosporin, but does not play any roles in self-protection against the toxicity of cercosporin.</text>
</comment>
<keyword evidence="13" id="KW-1185">Reference proteome</keyword>
<evidence type="ECO:0000256" key="9">
    <source>
        <dbReference type="SAM" id="MobiDB-lite"/>
    </source>
</evidence>
<organism evidence="12 13">
    <name type="scientific">Friedmanniomyces endolithicus</name>
    <dbReference type="NCBI Taxonomy" id="329885"/>
    <lineage>
        <taxon>Eukaryota</taxon>
        <taxon>Fungi</taxon>
        <taxon>Dikarya</taxon>
        <taxon>Ascomycota</taxon>
        <taxon>Pezizomycotina</taxon>
        <taxon>Dothideomycetes</taxon>
        <taxon>Dothideomycetidae</taxon>
        <taxon>Mycosphaerellales</taxon>
        <taxon>Teratosphaeriaceae</taxon>
        <taxon>Friedmanniomyces</taxon>
    </lineage>
</organism>
<evidence type="ECO:0000259" key="11">
    <source>
        <dbReference type="PROSITE" id="PS50850"/>
    </source>
</evidence>
<feature type="transmembrane region" description="Helical" evidence="10">
    <location>
        <begin position="513"/>
        <end position="532"/>
    </location>
</feature>
<keyword evidence="2 10" id="KW-0812">Transmembrane</keyword>
<dbReference type="PANTHER" id="PTHR23502:SF60">
    <property type="entry name" value="MAJOR FACILITATOR SUPERFAMILY (MFS) PROFILE DOMAIN-CONTAINING PROTEIN-RELATED"/>
    <property type="match status" value="1"/>
</dbReference>
<feature type="transmembrane region" description="Helical" evidence="10">
    <location>
        <begin position="538"/>
        <end position="561"/>
    </location>
</feature>
<feature type="compositionally biased region" description="Basic and acidic residues" evidence="9">
    <location>
        <begin position="94"/>
        <end position="104"/>
    </location>
</feature>
<dbReference type="PANTHER" id="PTHR23502">
    <property type="entry name" value="MAJOR FACILITATOR SUPERFAMILY"/>
    <property type="match status" value="1"/>
</dbReference>
<feature type="transmembrane region" description="Helical" evidence="10">
    <location>
        <begin position="573"/>
        <end position="594"/>
    </location>
</feature>
<evidence type="ECO:0000256" key="7">
    <source>
        <dbReference type="ARBA" id="ARBA00069139"/>
    </source>
</evidence>
<feature type="transmembrane region" description="Helical" evidence="10">
    <location>
        <begin position="257"/>
        <end position="279"/>
    </location>
</feature>
<accession>A0AAN6QXW8</accession>
<comment type="similarity">
    <text evidence="5">Belongs to the major facilitator superfamily. CAR1 family.</text>
</comment>
<evidence type="ECO:0000256" key="5">
    <source>
        <dbReference type="ARBA" id="ARBA00038347"/>
    </source>
</evidence>
<comment type="caution">
    <text evidence="12">The sequence shown here is derived from an EMBL/GenBank/DDBJ whole genome shotgun (WGS) entry which is preliminary data.</text>
</comment>
<sequence>MPEDKDNDDLRPVASADLSPRRTRPRSLRSWRSRSRPRSRPEPDAHLHRIYSSGFIDDHGTYVNTRDSSPNGSEPRTASSSIGEEQAPEDLEEVEKPEISHDSGDIAYGNDEGVDLEKARTAPFLNRQQTNKSGRSVRDPNVVSWKGVDDPENPKNWSTHRKWAAVLVVSSFTFISPVSSSMVAPALPRMDADLGITEQVTSQMLLSIFILAYAIGPLVLGPLSEVYGRVIVLQLANLFFLVFNLACGFATTAPQMLVFRFLAGLGGSAPLAIGGGILADCFRPEERGKAIGVYSLAPLIGPAVGPIAGGFISENTTWRWVFYAVTIADAVIQIAGLFLLQETWAPKLLENKVKKLRKETGNNALYAEGSRKETVVQKLKISLMRPFILLFTQPTVIVFAIYMAYLYGLVYLVISSFPGMYRLHSALSRYERRRSRSSCDSIHESTRDDCCHILPLYTSPLYYNESTQIGGLHYIALGIGYFVGAQSTGRFNDWLYARLKGQNNGVGLPEFRVPVMMVCAVLLPTGFFWYGWSAEARLHWIMPDIGAGIIAVATICGYYAIQTYIIDSYTKYAASAVAAISCLRSLAGFGFPLFAPAMYNALGYGWGNSLLAFVAIAIGVPAPIMFWKYGAALRAKSQYAAG</sequence>
<keyword evidence="4 10" id="KW-0472">Membrane</keyword>
<keyword evidence="3 10" id="KW-1133">Transmembrane helix</keyword>
<gene>
    <name evidence="12" type="ORF">LTR91_005005</name>
</gene>
<evidence type="ECO:0000256" key="6">
    <source>
        <dbReference type="ARBA" id="ARBA00053977"/>
    </source>
</evidence>
<dbReference type="AlphaFoldDB" id="A0AAN6QXW8"/>
<feature type="region of interest" description="Disordered" evidence="9">
    <location>
        <begin position="1"/>
        <end position="151"/>
    </location>
</feature>
<feature type="transmembrane region" description="Helical" evidence="10">
    <location>
        <begin position="471"/>
        <end position="492"/>
    </location>
</feature>
<feature type="transmembrane region" description="Helical" evidence="10">
    <location>
        <begin position="318"/>
        <end position="340"/>
    </location>
</feature>
<dbReference type="InterPro" id="IPR020846">
    <property type="entry name" value="MFS_dom"/>
</dbReference>
<feature type="transmembrane region" description="Helical" evidence="10">
    <location>
        <begin position="387"/>
        <end position="414"/>
    </location>
</feature>
<evidence type="ECO:0000256" key="8">
    <source>
        <dbReference type="ARBA" id="ARBA00077167"/>
    </source>
</evidence>
<comment type="subcellular location">
    <subcellularLocation>
        <location evidence="1">Membrane</location>
        <topology evidence="1">Multi-pass membrane protein</topology>
    </subcellularLocation>
</comment>
<evidence type="ECO:0000313" key="13">
    <source>
        <dbReference type="Proteomes" id="UP001175353"/>
    </source>
</evidence>
<evidence type="ECO:0000256" key="3">
    <source>
        <dbReference type="ARBA" id="ARBA00022989"/>
    </source>
</evidence>
<proteinExistence type="inferred from homology"/>
<dbReference type="CDD" id="cd17323">
    <property type="entry name" value="MFS_Tpo1_MDR_like"/>
    <property type="match status" value="1"/>
</dbReference>
<feature type="transmembrane region" description="Helical" evidence="10">
    <location>
        <begin position="291"/>
        <end position="312"/>
    </location>
</feature>
<dbReference type="SUPFAM" id="SSF103473">
    <property type="entry name" value="MFS general substrate transporter"/>
    <property type="match status" value="1"/>
</dbReference>
<dbReference type="InterPro" id="IPR036259">
    <property type="entry name" value="MFS_trans_sf"/>
</dbReference>
<feature type="domain" description="Major facilitator superfamily (MFS) profile" evidence="11">
    <location>
        <begin position="165"/>
        <end position="634"/>
    </location>
</feature>
<dbReference type="GO" id="GO:0022857">
    <property type="term" value="F:transmembrane transporter activity"/>
    <property type="evidence" value="ECO:0007669"/>
    <property type="project" value="InterPro"/>
</dbReference>
<dbReference type="PROSITE" id="PS50850">
    <property type="entry name" value="MFS"/>
    <property type="match status" value="1"/>
</dbReference>
<dbReference type="Proteomes" id="UP001175353">
    <property type="component" value="Unassembled WGS sequence"/>
</dbReference>
<dbReference type="EMBL" id="JAUJLE010000031">
    <property type="protein sequence ID" value="KAK1002321.1"/>
    <property type="molecule type" value="Genomic_DNA"/>
</dbReference>
<evidence type="ECO:0000256" key="1">
    <source>
        <dbReference type="ARBA" id="ARBA00004141"/>
    </source>
</evidence>
<dbReference type="Gene3D" id="1.20.1250.20">
    <property type="entry name" value="MFS general substrate transporter like domains"/>
    <property type="match status" value="1"/>
</dbReference>
<dbReference type="InterPro" id="IPR011701">
    <property type="entry name" value="MFS"/>
</dbReference>
<feature type="transmembrane region" description="Helical" evidence="10">
    <location>
        <begin position="606"/>
        <end position="627"/>
    </location>
</feature>
<protein>
    <recommendedName>
        <fullName evidence="7">Cercosporin MFS transporter CTB4</fullName>
    </recommendedName>
    <alternativeName>
        <fullName evidence="8">Cercosporin toxin biosynthesis cluster protein 4</fullName>
    </alternativeName>
</protein>
<dbReference type="Pfam" id="PF07690">
    <property type="entry name" value="MFS_1"/>
    <property type="match status" value="1"/>
</dbReference>
<feature type="transmembrane region" description="Helical" evidence="10">
    <location>
        <begin position="204"/>
        <end position="223"/>
    </location>
</feature>
<name>A0AAN6QXW8_9PEZI</name>
<reference evidence="12" key="1">
    <citation type="submission" date="2023-06" db="EMBL/GenBank/DDBJ databases">
        <title>Black Yeasts Isolated from many extreme environments.</title>
        <authorList>
            <person name="Coleine C."/>
            <person name="Stajich J.E."/>
            <person name="Selbmann L."/>
        </authorList>
    </citation>
    <scope>NUCLEOTIDE SEQUENCE</scope>
    <source>
        <strain evidence="12">CCFEE 5200</strain>
    </source>
</reference>
<evidence type="ECO:0000256" key="10">
    <source>
        <dbReference type="SAM" id="Phobius"/>
    </source>
</evidence>
<evidence type="ECO:0000256" key="4">
    <source>
        <dbReference type="ARBA" id="ARBA00023136"/>
    </source>
</evidence>
<dbReference type="FunFam" id="1.20.1250.20:FF:000011">
    <property type="entry name" value="MFS multidrug transporter, putative"/>
    <property type="match status" value="1"/>
</dbReference>
<feature type="transmembrane region" description="Helical" evidence="10">
    <location>
        <begin position="230"/>
        <end position="251"/>
    </location>
</feature>
<dbReference type="GO" id="GO:0016020">
    <property type="term" value="C:membrane"/>
    <property type="evidence" value="ECO:0007669"/>
    <property type="project" value="UniProtKB-SubCell"/>
</dbReference>